<dbReference type="Proteomes" id="UP000054350">
    <property type="component" value="Unassembled WGS sequence"/>
</dbReference>
<dbReference type="AlphaFoldDB" id="A0A0L0SVY5"/>
<reference evidence="2 3" key="1">
    <citation type="submission" date="2009-11" db="EMBL/GenBank/DDBJ databases">
        <title>Annotation of Allomyces macrogynus ATCC 38327.</title>
        <authorList>
            <consortium name="The Broad Institute Genome Sequencing Platform"/>
            <person name="Russ C."/>
            <person name="Cuomo C."/>
            <person name="Burger G."/>
            <person name="Gray M.W."/>
            <person name="Holland P.W.H."/>
            <person name="King N."/>
            <person name="Lang F.B.F."/>
            <person name="Roger A.J."/>
            <person name="Ruiz-Trillo I."/>
            <person name="Young S.K."/>
            <person name="Zeng Q."/>
            <person name="Gargeya S."/>
            <person name="Fitzgerald M."/>
            <person name="Haas B."/>
            <person name="Abouelleil A."/>
            <person name="Alvarado L."/>
            <person name="Arachchi H.M."/>
            <person name="Berlin A."/>
            <person name="Chapman S.B."/>
            <person name="Gearin G."/>
            <person name="Goldberg J."/>
            <person name="Griggs A."/>
            <person name="Gujja S."/>
            <person name="Hansen M."/>
            <person name="Heiman D."/>
            <person name="Howarth C."/>
            <person name="Larimer J."/>
            <person name="Lui A."/>
            <person name="MacDonald P.J.P."/>
            <person name="McCowen C."/>
            <person name="Montmayeur A."/>
            <person name="Murphy C."/>
            <person name="Neiman D."/>
            <person name="Pearson M."/>
            <person name="Priest M."/>
            <person name="Roberts A."/>
            <person name="Saif S."/>
            <person name="Shea T."/>
            <person name="Sisk P."/>
            <person name="Stolte C."/>
            <person name="Sykes S."/>
            <person name="Wortman J."/>
            <person name="Nusbaum C."/>
            <person name="Birren B."/>
        </authorList>
    </citation>
    <scope>NUCLEOTIDE SEQUENCE [LARGE SCALE GENOMIC DNA]</scope>
    <source>
        <strain evidence="2 3">ATCC 38327</strain>
    </source>
</reference>
<dbReference type="VEuPathDB" id="FungiDB:AMAG_11665"/>
<protein>
    <submittedName>
        <fullName evidence="2">Uncharacterized protein</fullName>
    </submittedName>
</protein>
<gene>
    <name evidence="2" type="ORF">AMAG_11665</name>
</gene>
<keyword evidence="3" id="KW-1185">Reference proteome</keyword>
<dbReference type="OrthoDB" id="5589605at2759"/>
<feature type="compositionally biased region" description="Basic and acidic residues" evidence="1">
    <location>
        <begin position="172"/>
        <end position="210"/>
    </location>
</feature>
<feature type="compositionally biased region" description="Basic residues" evidence="1">
    <location>
        <begin position="211"/>
        <end position="224"/>
    </location>
</feature>
<proteinExistence type="predicted"/>
<evidence type="ECO:0000313" key="3">
    <source>
        <dbReference type="Proteomes" id="UP000054350"/>
    </source>
</evidence>
<evidence type="ECO:0000313" key="2">
    <source>
        <dbReference type="EMBL" id="KNE66535.1"/>
    </source>
</evidence>
<accession>A0A0L0SVY5</accession>
<sequence length="224" mass="24195">MAKQILEVTDVRITNIPQWPPTADGALLSTLSTTGVPKLPLAPANHKLANPRLWYSSGATWDKIVAAVTKTGFPATAAMCSFRFFGALRGCVPKRTEVVLPVGKDGVPLIARGGDVNPAARGVPTVVVVAKPAVVPVEKDADEEEKCKKRKRKPDEVDEVVPDEAAAVTKKVKADEDDKEAKKRAKEAEKEAKRAEKDAKKRAKEAEKEAKRKAKEKAKTAKGK</sequence>
<evidence type="ECO:0000256" key="1">
    <source>
        <dbReference type="SAM" id="MobiDB-lite"/>
    </source>
</evidence>
<name>A0A0L0SVY5_ALLM3</name>
<dbReference type="EMBL" id="GG745350">
    <property type="protein sequence ID" value="KNE66535.1"/>
    <property type="molecule type" value="Genomic_DNA"/>
</dbReference>
<feature type="region of interest" description="Disordered" evidence="1">
    <location>
        <begin position="139"/>
        <end position="224"/>
    </location>
</feature>
<reference evidence="3" key="2">
    <citation type="submission" date="2009-11" db="EMBL/GenBank/DDBJ databases">
        <title>The Genome Sequence of Allomyces macrogynus strain ATCC 38327.</title>
        <authorList>
            <consortium name="The Broad Institute Genome Sequencing Platform"/>
            <person name="Russ C."/>
            <person name="Cuomo C."/>
            <person name="Shea T."/>
            <person name="Young S.K."/>
            <person name="Zeng Q."/>
            <person name="Koehrsen M."/>
            <person name="Haas B."/>
            <person name="Borodovsky M."/>
            <person name="Guigo R."/>
            <person name="Alvarado L."/>
            <person name="Berlin A."/>
            <person name="Borenstein D."/>
            <person name="Chen Z."/>
            <person name="Engels R."/>
            <person name="Freedman E."/>
            <person name="Gellesch M."/>
            <person name="Goldberg J."/>
            <person name="Griggs A."/>
            <person name="Gujja S."/>
            <person name="Heiman D."/>
            <person name="Hepburn T."/>
            <person name="Howarth C."/>
            <person name="Jen D."/>
            <person name="Larson L."/>
            <person name="Lewis B."/>
            <person name="Mehta T."/>
            <person name="Park D."/>
            <person name="Pearson M."/>
            <person name="Roberts A."/>
            <person name="Saif S."/>
            <person name="Shenoy N."/>
            <person name="Sisk P."/>
            <person name="Stolte C."/>
            <person name="Sykes S."/>
            <person name="Walk T."/>
            <person name="White J."/>
            <person name="Yandava C."/>
            <person name="Burger G."/>
            <person name="Gray M.W."/>
            <person name="Holland P.W.H."/>
            <person name="King N."/>
            <person name="Lang F.B.F."/>
            <person name="Roger A.J."/>
            <person name="Ruiz-Trillo I."/>
            <person name="Lander E."/>
            <person name="Nusbaum C."/>
        </authorList>
    </citation>
    <scope>NUCLEOTIDE SEQUENCE [LARGE SCALE GENOMIC DNA]</scope>
    <source>
        <strain evidence="3">ATCC 38327</strain>
    </source>
</reference>
<organism evidence="2 3">
    <name type="scientific">Allomyces macrogynus (strain ATCC 38327)</name>
    <name type="common">Allomyces javanicus var. macrogynus</name>
    <dbReference type="NCBI Taxonomy" id="578462"/>
    <lineage>
        <taxon>Eukaryota</taxon>
        <taxon>Fungi</taxon>
        <taxon>Fungi incertae sedis</taxon>
        <taxon>Blastocladiomycota</taxon>
        <taxon>Blastocladiomycetes</taxon>
        <taxon>Blastocladiales</taxon>
        <taxon>Blastocladiaceae</taxon>
        <taxon>Allomyces</taxon>
    </lineage>
</organism>